<dbReference type="InterPro" id="IPR036028">
    <property type="entry name" value="SH3-like_dom_sf"/>
</dbReference>
<dbReference type="SMART" id="SM00220">
    <property type="entry name" value="S_TKc"/>
    <property type="match status" value="1"/>
</dbReference>
<dbReference type="InterPro" id="IPR051681">
    <property type="entry name" value="Ser/Thr_Kinases-Pseudokinases"/>
</dbReference>
<feature type="compositionally biased region" description="Pro residues" evidence="14">
    <location>
        <begin position="1450"/>
        <end position="1461"/>
    </location>
</feature>
<organism evidence="17 18">
    <name type="scientific">Heterodera schachtii</name>
    <name type="common">Sugarbeet cyst nematode worm</name>
    <name type="synonym">Tylenchus schachtii</name>
    <dbReference type="NCBI Taxonomy" id="97005"/>
    <lineage>
        <taxon>Eukaryota</taxon>
        <taxon>Metazoa</taxon>
        <taxon>Ecdysozoa</taxon>
        <taxon>Nematoda</taxon>
        <taxon>Chromadorea</taxon>
        <taxon>Rhabditida</taxon>
        <taxon>Tylenchina</taxon>
        <taxon>Tylenchomorpha</taxon>
        <taxon>Tylenchoidea</taxon>
        <taxon>Heteroderidae</taxon>
        <taxon>Heteroderinae</taxon>
        <taxon>Heterodera</taxon>
    </lineage>
</organism>
<evidence type="ECO:0000256" key="14">
    <source>
        <dbReference type="SAM" id="MobiDB-lite"/>
    </source>
</evidence>
<dbReference type="InterPro" id="IPR000719">
    <property type="entry name" value="Prot_kinase_dom"/>
</dbReference>
<evidence type="ECO:0000256" key="11">
    <source>
        <dbReference type="ARBA" id="ARBA00048329"/>
    </source>
</evidence>
<keyword evidence="5" id="KW-0723">Serine/threonine-protein kinase</keyword>
<feature type="region of interest" description="Disordered" evidence="14">
    <location>
        <begin position="1210"/>
        <end position="1231"/>
    </location>
</feature>
<feature type="domain" description="Protein kinase" evidence="16">
    <location>
        <begin position="186"/>
        <end position="466"/>
    </location>
</feature>
<feature type="region of interest" description="Disordered" evidence="14">
    <location>
        <begin position="1280"/>
        <end position="1314"/>
    </location>
</feature>
<dbReference type="Pfam" id="PF07714">
    <property type="entry name" value="PK_Tyr_Ser-Thr"/>
    <property type="match status" value="1"/>
</dbReference>
<dbReference type="Gene3D" id="1.10.510.10">
    <property type="entry name" value="Transferase(Phosphotransferase) domain 1"/>
    <property type="match status" value="1"/>
</dbReference>
<dbReference type="InterPro" id="IPR008271">
    <property type="entry name" value="Ser/Thr_kinase_AS"/>
</dbReference>
<feature type="region of interest" description="Disordered" evidence="14">
    <location>
        <begin position="1434"/>
        <end position="1484"/>
    </location>
</feature>
<evidence type="ECO:0000256" key="6">
    <source>
        <dbReference type="ARBA" id="ARBA00022679"/>
    </source>
</evidence>
<dbReference type="GO" id="GO:0004709">
    <property type="term" value="F:MAP kinase kinase kinase activity"/>
    <property type="evidence" value="ECO:0007669"/>
    <property type="project" value="UniProtKB-EC"/>
</dbReference>
<protein>
    <recommendedName>
        <fullName evidence="3">mitogen-activated protein kinase kinase kinase</fullName>
        <ecNumber evidence="3">2.7.11.25</ecNumber>
    </recommendedName>
</protein>
<sequence>MALKSDNLPKGRKTFAKFGKEQPYVNLESTNTENKKTEAKSSPPEKTDKTTTKRREYERMAPKPDKLATNNSGEYERLATAQMEKRREDSFPGPLPPFDGVRFRECKKQRVGVAVIDYEAQKQGELTLKHGSMMEIVAEECGQEGWALARVDDLGRGDGTRVGIVPRHYLALMGSQPEIVAKESVKRTDDALGAGSYAEVFRGTYKGKEVALKLARTDCGEALKREALILSRLCHENIVQFFAMSIDPVFIVLELCEGGTLHSLYRKMESSDVLTVIFWAKQVACALEHLHGMNEPLVYADMKAENVLIKQKPCECALAEGTWKALADGGRADGRCRGCGGMRIDRLTLKLADFNVSRPAGEKRDSCSGSMPWKSPDMMQGAISHPKMDVWSFGMFFWELLTRQTPDLEAVIRWACFIKVGRPLPLPDDVPDALRQIFDGCWQWKKDERPSIVEVKTQLNKAEQSVDSSYKWKLATETQQKEAPAEVVLEQMQQQQQQQKMFSISEQKVQLYLERVYKKSYKKPTKMERILAAWFQPPDPKRQKRTAKLEKRSIGTPSGFRHIVSAQVERADNSRDKPMVKLYANAELAPLQRQQSHRSHDSLLECGREGGGDRGGKSGAPAMGYATLPRTFRVQQPQQKSPFAHNLLPPALPPKSSCCRAHPCAKKLGGLVKIKTAKSNPELNILGTKSGGGKVFPMGMGGAQNAGGQKIRHRSPQPISRPHDYLSLFPSSCPSRHQQQTNNACQRLNRPPPPINVTTDSSVGPERDCPLRKDRAEPNWTETDEAICDDSDVIGIMRRQYVNLPHSTQKAARRTNAVRQRMVADATESSDCSSDVTTPNGAIVEELASLATEGDGAAMARENGSEKSISSSRTGVDSLSALLNRRVSPPHHHSLSPSAALSGGAASIQLRRATCGELDKSKRGELGHSIFYVDEPDSPSADGPNASHSLAATPSSDEMGSSGGGGGGSGRRRSTAGSGGVHRSIASLLFKPLIGAKSSPRCSDHHESDIAAGVASGGITMAWCFHPHHGTGVVHFCALSSAFVPEFQLGPAPGQLSTRPIEFVNESPSSAAAGRVAAQRNSQHNTKFIKRADYPENQARQRHRTESAATAAMQSANRRTHLNPINNGPKYLTTEQGRQRRVSSSLMDTVIEMHKCAPPSNAFGGALSPARSAQSPRGSSSLLNATIPLHANNANVSSLLLSPENAAFPHWHQRSRSSDSPAGKPLSPNDLADLLRRHPVPVDGSITNASYVPMQENQSIKFLIPTAKVTHLAASPAPQFAAQKQEERPKRPMAMPPTENAKKNGGGTENISLRCPTSQAPVLNRAEMAAEGLPGAFNDFSVSVSGQCRPTTLRLGHPPLPPSMPSPDIASVSFGLPTTNGMANGQNGAGGWDSGMCASSSNEGDDCSPQMFAPPKNVASGDYSSATVFPTAAPRVGPLRSSNDSHPLHISPPFPPPPVPPKTRKDKEGPRVPPLPRNRRMMKQ</sequence>
<keyword evidence="18" id="KW-1185">Reference proteome</keyword>
<evidence type="ECO:0000256" key="13">
    <source>
        <dbReference type="PROSITE-ProRule" id="PRU10141"/>
    </source>
</evidence>
<dbReference type="PROSITE" id="PS00108">
    <property type="entry name" value="PROTEIN_KINASE_ST"/>
    <property type="match status" value="1"/>
</dbReference>
<evidence type="ECO:0000313" key="18">
    <source>
        <dbReference type="Proteomes" id="UP001620645"/>
    </source>
</evidence>
<name>A0ABD2IYY8_HETSC</name>
<feature type="region of interest" description="Disordered" evidence="14">
    <location>
        <begin position="1394"/>
        <end position="1413"/>
    </location>
</feature>
<proteinExistence type="inferred from homology"/>
<dbReference type="PROSITE" id="PS50011">
    <property type="entry name" value="PROTEIN_KINASE_DOM"/>
    <property type="match status" value="1"/>
</dbReference>
<dbReference type="PANTHER" id="PTHR44329:SF288">
    <property type="entry name" value="MITOGEN-ACTIVATED PROTEIN KINASE KINASE KINASE 20"/>
    <property type="match status" value="1"/>
</dbReference>
<evidence type="ECO:0000256" key="7">
    <source>
        <dbReference type="ARBA" id="ARBA00022741"/>
    </source>
</evidence>
<feature type="region of interest" description="Disordered" evidence="14">
    <location>
        <begin position="1078"/>
        <end position="1140"/>
    </location>
</feature>
<dbReference type="SUPFAM" id="SSF50044">
    <property type="entry name" value="SH3-domain"/>
    <property type="match status" value="1"/>
</dbReference>
<dbReference type="InterPro" id="IPR011009">
    <property type="entry name" value="Kinase-like_dom_sf"/>
</dbReference>
<dbReference type="PROSITE" id="PS00107">
    <property type="entry name" value="PROTEIN_KINASE_ATP"/>
    <property type="match status" value="1"/>
</dbReference>
<evidence type="ECO:0000256" key="9">
    <source>
        <dbReference type="ARBA" id="ARBA00022840"/>
    </source>
</evidence>
<evidence type="ECO:0000259" key="15">
    <source>
        <dbReference type="PROSITE" id="PS50002"/>
    </source>
</evidence>
<dbReference type="PANTHER" id="PTHR44329">
    <property type="entry name" value="SERINE/THREONINE-PROTEIN KINASE TNNI3K-RELATED"/>
    <property type="match status" value="1"/>
</dbReference>
<dbReference type="GO" id="GO:0006950">
    <property type="term" value="P:response to stress"/>
    <property type="evidence" value="ECO:0007669"/>
    <property type="project" value="UniProtKB-ARBA"/>
</dbReference>
<dbReference type="GO" id="GO:0005524">
    <property type="term" value="F:ATP binding"/>
    <property type="evidence" value="ECO:0007669"/>
    <property type="project" value="UniProtKB-UniRule"/>
</dbReference>
<dbReference type="Gene3D" id="3.30.200.20">
    <property type="entry name" value="Phosphorylase Kinase, domain 1"/>
    <property type="match status" value="1"/>
</dbReference>
<feature type="domain" description="SH3" evidence="15">
    <location>
        <begin position="107"/>
        <end position="175"/>
    </location>
</feature>
<comment type="similarity">
    <text evidence="2">Belongs to the protein kinase superfamily. STE Ser/Thr protein kinase family. MAP kinase kinase kinase subfamily.</text>
</comment>
<accession>A0ABD2IYY8</accession>
<feature type="binding site" evidence="13">
    <location>
        <position position="213"/>
    </location>
    <ligand>
        <name>ATP</name>
        <dbReference type="ChEBI" id="CHEBI:30616"/>
    </ligand>
</feature>
<comment type="catalytic activity">
    <reaction evidence="10">
        <text>L-threonyl-[protein] + ATP = O-phospho-L-threonyl-[protein] + ADP + H(+)</text>
        <dbReference type="Rhea" id="RHEA:46608"/>
        <dbReference type="Rhea" id="RHEA-COMP:11060"/>
        <dbReference type="Rhea" id="RHEA-COMP:11605"/>
        <dbReference type="ChEBI" id="CHEBI:15378"/>
        <dbReference type="ChEBI" id="CHEBI:30013"/>
        <dbReference type="ChEBI" id="CHEBI:30616"/>
        <dbReference type="ChEBI" id="CHEBI:61977"/>
        <dbReference type="ChEBI" id="CHEBI:456216"/>
        <dbReference type="EC" id="2.7.11.25"/>
    </reaction>
</comment>
<dbReference type="InterPro" id="IPR001245">
    <property type="entry name" value="Ser-Thr/Tyr_kinase_cat_dom"/>
</dbReference>
<dbReference type="InterPro" id="IPR017441">
    <property type="entry name" value="Protein_kinase_ATP_BS"/>
</dbReference>
<keyword evidence="6" id="KW-0808">Transferase</keyword>
<evidence type="ECO:0000259" key="16">
    <source>
        <dbReference type="PROSITE" id="PS50011"/>
    </source>
</evidence>
<comment type="caution">
    <text evidence="17">The sequence shown here is derived from an EMBL/GenBank/DDBJ whole genome shotgun (WGS) entry which is preliminary data.</text>
</comment>
<comment type="cofactor">
    <cofactor evidence="1">
        <name>Mg(2+)</name>
        <dbReference type="ChEBI" id="CHEBI:18420"/>
    </cofactor>
</comment>
<dbReference type="EC" id="2.7.11.25" evidence="3"/>
<evidence type="ECO:0000256" key="2">
    <source>
        <dbReference type="ARBA" id="ARBA00006529"/>
    </source>
</evidence>
<feature type="compositionally biased region" description="Basic and acidic residues" evidence="14">
    <location>
        <begin position="33"/>
        <end position="66"/>
    </location>
</feature>
<dbReference type="SUPFAM" id="SSF56112">
    <property type="entry name" value="Protein kinase-like (PK-like)"/>
    <property type="match status" value="1"/>
</dbReference>
<evidence type="ECO:0000256" key="8">
    <source>
        <dbReference type="ARBA" id="ARBA00022777"/>
    </source>
</evidence>
<dbReference type="PROSITE" id="PS50002">
    <property type="entry name" value="SH3"/>
    <property type="match status" value="1"/>
</dbReference>
<gene>
    <name evidence="17" type="ORF">niasHS_010183</name>
</gene>
<dbReference type="EMBL" id="JBICCN010000232">
    <property type="protein sequence ID" value="KAL3085114.1"/>
    <property type="molecule type" value="Genomic_DNA"/>
</dbReference>
<evidence type="ECO:0000256" key="5">
    <source>
        <dbReference type="ARBA" id="ARBA00022527"/>
    </source>
</evidence>
<keyword evidence="9 13" id="KW-0067">ATP-binding</keyword>
<feature type="region of interest" description="Disordered" evidence="14">
    <location>
        <begin position="744"/>
        <end position="774"/>
    </location>
</feature>
<keyword evidence="7 13" id="KW-0547">Nucleotide-binding</keyword>
<feature type="compositionally biased region" description="Basic and acidic residues" evidence="14">
    <location>
        <begin position="765"/>
        <end position="774"/>
    </location>
</feature>
<evidence type="ECO:0000256" key="1">
    <source>
        <dbReference type="ARBA" id="ARBA00001946"/>
    </source>
</evidence>
<evidence type="ECO:0000313" key="17">
    <source>
        <dbReference type="EMBL" id="KAL3085114.1"/>
    </source>
</evidence>
<dbReference type="Gene3D" id="2.30.30.40">
    <property type="entry name" value="SH3 Domains"/>
    <property type="match status" value="1"/>
</dbReference>
<dbReference type="Proteomes" id="UP001620645">
    <property type="component" value="Unassembled WGS sequence"/>
</dbReference>
<evidence type="ECO:0000256" key="3">
    <source>
        <dbReference type="ARBA" id="ARBA00012406"/>
    </source>
</evidence>
<keyword evidence="8" id="KW-0418">Kinase</keyword>
<keyword evidence="4 12" id="KW-0728">SH3 domain</keyword>
<evidence type="ECO:0000256" key="12">
    <source>
        <dbReference type="PROSITE-ProRule" id="PRU00192"/>
    </source>
</evidence>
<feature type="region of interest" description="Disordered" evidence="14">
    <location>
        <begin position="931"/>
        <end position="979"/>
    </location>
</feature>
<feature type="compositionally biased region" description="Polar residues" evidence="14">
    <location>
        <begin position="946"/>
        <end position="959"/>
    </location>
</feature>
<dbReference type="InterPro" id="IPR001452">
    <property type="entry name" value="SH3_domain"/>
</dbReference>
<dbReference type="SMART" id="SM00326">
    <property type="entry name" value="SH3"/>
    <property type="match status" value="1"/>
</dbReference>
<feature type="region of interest" description="Disordered" evidence="14">
    <location>
        <begin position="1"/>
        <end position="72"/>
    </location>
</feature>
<comment type="catalytic activity">
    <reaction evidence="11">
        <text>L-seryl-[protein] + ATP = O-phospho-L-seryl-[protein] + ADP + H(+)</text>
        <dbReference type="Rhea" id="RHEA:17989"/>
        <dbReference type="Rhea" id="RHEA-COMP:9863"/>
        <dbReference type="Rhea" id="RHEA-COMP:11604"/>
        <dbReference type="ChEBI" id="CHEBI:15378"/>
        <dbReference type="ChEBI" id="CHEBI:29999"/>
        <dbReference type="ChEBI" id="CHEBI:30616"/>
        <dbReference type="ChEBI" id="CHEBI:83421"/>
        <dbReference type="ChEBI" id="CHEBI:456216"/>
        <dbReference type="EC" id="2.7.11.25"/>
    </reaction>
</comment>
<evidence type="ECO:0000256" key="10">
    <source>
        <dbReference type="ARBA" id="ARBA00047559"/>
    </source>
</evidence>
<reference evidence="17 18" key="1">
    <citation type="submission" date="2024-10" db="EMBL/GenBank/DDBJ databases">
        <authorList>
            <person name="Kim D."/>
        </authorList>
    </citation>
    <scope>NUCLEOTIDE SEQUENCE [LARGE SCALE GENOMIC DNA]</scope>
    <source>
        <strain evidence="17">Taebaek</strain>
    </source>
</reference>
<feature type="region of interest" description="Disordered" evidence="14">
    <location>
        <begin position="854"/>
        <end position="874"/>
    </location>
</feature>
<evidence type="ECO:0000256" key="4">
    <source>
        <dbReference type="ARBA" id="ARBA00022443"/>
    </source>
</evidence>